<dbReference type="EMBL" id="LIUF01000002">
    <property type="protein sequence ID" value="KOX93762.1"/>
    <property type="molecule type" value="Genomic_DNA"/>
</dbReference>
<dbReference type="InterPro" id="IPR015797">
    <property type="entry name" value="NUDIX_hydrolase-like_dom_sf"/>
</dbReference>
<evidence type="ECO:0000256" key="5">
    <source>
        <dbReference type="ARBA" id="ARBA00022842"/>
    </source>
</evidence>
<dbReference type="Pfam" id="PF00293">
    <property type="entry name" value="NUDIX"/>
    <property type="match status" value="1"/>
</dbReference>
<dbReference type="GO" id="GO:0046872">
    <property type="term" value="F:metal ion binding"/>
    <property type="evidence" value="ECO:0007669"/>
    <property type="project" value="UniProtKB-KW"/>
</dbReference>
<evidence type="ECO:0000256" key="7">
    <source>
        <dbReference type="SAM" id="MobiDB-lite"/>
    </source>
</evidence>
<dbReference type="PATRIC" id="fig|1705562.3.peg.2574"/>
<dbReference type="RefSeq" id="WP_053967450.1">
    <property type="nucleotide sequence ID" value="NZ_LIUF01000002.1"/>
</dbReference>
<evidence type="ECO:0000256" key="3">
    <source>
        <dbReference type="ARBA" id="ARBA00022723"/>
    </source>
</evidence>
<evidence type="ECO:0000313" key="9">
    <source>
        <dbReference type="EMBL" id="KOX93762.1"/>
    </source>
</evidence>
<evidence type="ECO:0000256" key="2">
    <source>
        <dbReference type="ARBA" id="ARBA00001946"/>
    </source>
</evidence>
<name>A0A0M9AKC0_9EURY</name>
<dbReference type="GO" id="GO:0010945">
    <property type="term" value="F:coenzyme A diphosphatase activity"/>
    <property type="evidence" value="ECO:0007669"/>
    <property type="project" value="InterPro"/>
</dbReference>
<evidence type="ECO:0000259" key="8">
    <source>
        <dbReference type="PROSITE" id="PS51462"/>
    </source>
</evidence>
<dbReference type="OrthoDB" id="51434at2157"/>
<dbReference type="Proteomes" id="UP000037729">
    <property type="component" value="Unassembled WGS sequence"/>
</dbReference>
<evidence type="ECO:0000313" key="10">
    <source>
        <dbReference type="Proteomes" id="UP000037729"/>
    </source>
</evidence>
<dbReference type="PROSITE" id="PS51462">
    <property type="entry name" value="NUDIX"/>
    <property type="match status" value="1"/>
</dbReference>
<accession>A0A0M9AKC0</accession>
<dbReference type="InterPro" id="IPR045121">
    <property type="entry name" value="CoAse"/>
</dbReference>
<proteinExistence type="predicted"/>
<keyword evidence="10" id="KW-1185">Reference proteome</keyword>
<organism evidence="9 10">
    <name type="scientific">Haloarcula rubripromontorii</name>
    <dbReference type="NCBI Taxonomy" id="1705562"/>
    <lineage>
        <taxon>Archaea</taxon>
        <taxon>Methanobacteriati</taxon>
        <taxon>Methanobacteriota</taxon>
        <taxon>Stenosarchaea group</taxon>
        <taxon>Halobacteria</taxon>
        <taxon>Halobacteriales</taxon>
        <taxon>Haloarculaceae</taxon>
        <taxon>Haloarcula</taxon>
    </lineage>
</organism>
<evidence type="ECO:0000256" key="4">
    <source>
        <dbReference type="ARBA" id="ARBA00022801"/>
    </source>
</evidence>
<feature type="region of interest" description="Disordered" evidence="7">
    <location>
        <begin position="185"/>
        <end position="206"/>
    </location>
</feature>
<comment type="caution">
    <text evidence="9">The sequence shown here is derived from an EMBL/GenBank/DDBJ whole genome shotgun (WGS) entry which is preliminary data.</text>
</comment>
<comment type="cofactor">
    <cofactor evidence="1">
        <name>Mn(2+)</name>
        <dbReference type="ChEBI" id="CHEBI:29035"/>
    </cofactor>
</comment>
<comment type="cofactor">
    <cofactor evidence="2">
        <name>Mg(2+)</name>
        <dbReference type="ChEBI" id="CHEBI:18420"/>
    </cofactor>
</comment>
<keyword evidence="4 9" id="KW-0378">Hydrolase</keyword>
<protein>
    <submittedName>
        <fullName evidence="9">NUDIX hydrolase</fullName>
    </submittedName>
</protein>
<dbReference type="InterPro" id="IPR000086">
    <property type="entry name" value="NUDIX_hydrolase_dom"/>
</dbReference>
<dbReference type="SUPFAM" id="SSF55811">
    <property type="entry name" value="Nudix"/>
    <property type="match status" value="1"/>
</dbReference>
<dbReference type="PANTHER" id="PTHR12992:SF11">
    <property type="entry name" value="MITOCHONDRIAL COENZYME A DIPHOSPHATASE NUDT8"/>
    <property type="match status" value="1"/>
</dbReference>
<feature type="domain" description="Nudix hydrolase" evidence="8">
    <location>
        <begin position="18"/>
        <end position="157"/>
    </location>
</feature>
<reference evidence="9 10" key="1">
    <citation type="submission" date="2015-08" db="EMBL/GenBank/DDBJ databases">
        <title>Genomes of Isolates from Cabo Rojo, PR.</title>
        <authorList>
            <person name="Sanchez-Nieves R.L."/>
            <person name="Montalvo-Rodriguez R."/>
        </authorList>
    </citation>
    <scope>NUCLEOTIDE SEQUENCE [LARGE SCALE GENOMIC DNA]</scope>
    <source>
        <strain evidence="9 10">SL3</strain>
    </source>
</reference>
<sequence>MQFDRVAAHEPVVVDDEPQEAAVIAPVVTRPEGEAILFTKRADHLSDHPGQMSFPGGGREPEDDDLLRTALREANEEIGLDPLAVNVVGRLDDIRTITRYSVRPFVGRIPDRDYLPSDEEVAEIVTLPVSELTDLNNYESEHRDHPHYGEIRLHFFYVDGYTVWGATARMLVQLLELATDWRMPPEPDRYMERDDDLPPSVRDEAE</sequence>
<evidence type="ECO:0000256" key="1">
    <source>
        <dbReference type="ARBA" id="ARBA00001936"/>
    </source>
</evidence>
<keyword evidence="5" id="KW-0460">Magnesium</keyword>
<gene>
    <name evidence="9" type="ORF">AMS69_07525</name>
</gene>
<evidence type="ECO:0000256" key="6">
    <source>
        <dbReference type="ARBA" id="ARBA00023211"/>
    </source>
</evidence>
<dbReference type="STRING" id="1705562.AMS69_07525"/>
<dbReference type="Gene3D" id="3.90.79.10">
    <property type="entry name" value="Nucleoside Triphosphate Pyrophosphohydrolase"/>
    <property type="match status" value="1"/>
</dbReference>
<dbReference type="PANTHER" id="PTHR12992">
    <property type="entry name" value="NUDIX HYDROLASE"/>
    <property type="match status" value="1"/>
</dbReference>
<keyword evidence="3" id="KW-0479">Metal-binding</keyword>
<keyword evidence="6" id="KW-0464">Manganese</keyword>
<dbReference type="AlphaFoldDB" id="A0A0M9AKC0"/>
<dbReference type="CDD" id="cd03426">
    <property type="entry name" value="NUDIX_CoAse_Nudt7"/>
    <property type="match status" value="1"/>
</dbReference>